<evidence type="ECO:0000256" key="2">
    <source>
        <dbReference type="PROSITE-ProRule" id="PRU00192"/>
    </source>
</evidence>
<dbReference type="PROSITE" id="PS50002">
    <property type="entry name" value="SH3"/>
    <property type="match status" value="1"/>
</dbReference>
<dbReference type="CDD" id="cd00174">
    <property type="entry name" value="SH3"/>
    <property type="match status" value="1"/>
</dbReference>
<dbReference type="InterPro" id="IPR004331">
    <property type="entry name" value="SPX_dom"/>
</dbReference>
<feature type="region of interest" description="Disordered" evidence="3">
    <location>
        <begin position="253"/>
        <end position="316"/>
    </location>
</feature>
<accession>A0A5A8DHP1</accession>
<feature type="compositionally biased region" description="Low complexity" evidence="3">
    <location>
        <begin position="294"/>
        <end position="306"/>
    </location>
</feature>
<dbReference type="CDD" id="cd14447">
    <property type="entry name" value="SPX"/>
    <property type="match status" value="1"/>
</dbReference>
<dbReference type="InterPro" id="IPR036028">
    <property type="entry name" value="SH3-like_dom_sf"/>
</dbReference>
<dbReference type="PANTHER" id="PTHR45978">
    <property type="entry name" value="SPX DOMAIN-CONTAINING PROTEIN 3"/>
    <property type="match status" value="1"/>
</dbReference>
<evidence type="ECO:0000256" key="3">
    <source>
        <dbReference type="SAM" id="MobiDB-lite"/>
    </source>
</evidence>
<feature type="compositionally biased region" description="Low complexity" evidence="3">
    <location>
        <begin position="255"/>
        <end position="265"/>
    </location>
</feature>
<protein>
    <recommendedName>
        <fullName evidence="8">SH3 domain-containing protein</fullName>
    </recommendedName>
</protein>
<dbReference type="InterPro" id="IPR031142">
    <property type="entry name" value="SPX_prot"/>
</dbReference>
<dbReference type="Gene3D" id="2.30.30.40">
    <property type="entry name" value="SH3 Domains"/>
    <property type="match status" value="1"/>
</dbReference>
<dbReference type="Proteomes" id="UP000324907">
    <property type="component" value="Unassembled WGS sequence"/>
</dbReference>
<dbReference type="InterPro" id="IPR027267">
    <property type="entry name" value="AH/BAR_dom_sf"/>
</dbReference>
<evidence type="ECO:0000259" key="5">
    <source>
        <dbReference type="PROSITE" id="PS51382"/>
    </source>
</evidence>
<dbReference type="Pfam" id="PF14604">
    <property type="entry name" value="SH3_9"/>
    <property type="match status" value="1"/>
</dbReference>
<dbReference type="SUPFAM" id="SSF50044">
    <property type="entry name" value="SH3-domain"/>
    <property type="match status" value="1"/>
</dbReference>
<evidence type="ECO:0000313" key="7">
    <source>
        <dbReference type="Proteomes" id="UP000324907"/>
    </source>
</evidence>
<dbReference type="AlphaFoldDB" id="A0A5A8DHP1"/>
<feature type="domain" description="SPX" evidence="5">
    <location>
        <begin position="1"/>
        <end position="161"/>
    </location>
</feature>
<feature type="domain" description="SH3" evidence="4">
    <location>
        <begin position="859"/>
        <end position="922"/>
    </location>
</feature>
<reference evidence="6 7" key="1">
    <citation type="submission" date="2019-07" db="EMBL/GenBank/DDBJ databases">
        <title>Genomes of Cafeteria roenbergensis.</title>
        <authorList>
            <person name="Fischer M.G."/>
            <person name="Hackl T."/>
            <person name="Roman M."/>
        </authorList>
    </citation>
    <scope>NUCLEOTIDE SEQUENCE [LARGE SCALE GENOMIC DNA]</scope>
    <source>
        <strain evidence="6 7">RCC970-E3</strain>
    </source>
</reference>
<keyword evidence="1 2" id="KW-0728">SH3 domain</keyword>
<dbReference type="Gene3D" id="1.20.1270.60">
    <property type="entry name" value="Arfaptin homology (AH) domain/BAR domain"/>
    <property type="match status" value="1"/>
</dbReference>
<evidence type="ECO:0000259" key="4">
    <source>
        <dbReference type="PROSITE" id="PS50002"/>
    </source>
</evidence>
<name>A0A5A8DHP1_CAFRO</name>
<evidence type="ECO:0000256" key="1">
    <source>
        <dbReference type="ARBA" id="ARBA00022443"/>
    </source>
</evidence>
<dbReference type="GO" id="GO:0016036">
    <property type="term" value="P:cellular response to phosphate starvation"/>
    <property type="evidence" value="ECO:0007669"/>
    <property type="project" value="InterPro"/>
</dbReference>
<gene>
    <name evidence="6" type="ORF">FNF28_04111</name>
</gene>
<dbReference type="PANTHER" id="PTHR45978:SF7">
    <property type="entry name" value="SPX DOMAIN-CONTAINING PROTEIN 4"/>
    <property type="match status" value="1"/>
</dbReference>
<organism evidence="6 7">
    <name type="scientific">Cafeteria roenbergensis</name>
    <name type="common">Marine flagellate</name>
    <dbReference type="NCBI Taxonomy" id="33653"/>
    <lineage>
        <taxon>Eukaryota</taxon>
        <taxon>Sar</taxon>
        <taxon>Stramenopiles</taxon>
        <taxon>Bigyra</taxon>
        <taxon>Opalozoa</taxon>
        <taxon>Bicosoecida</taxon>
        <taxon>Cafeteriaceae</taxon>
        <taxon>Cafeteria</taxon>
    </lineage>
</organism>
<dbReference type="SMART" id="SM00326">
    <property type="entry name" value="SH3"/>
    <property type="match status" value="1"/>
</dbReference>
<dbReference type="PROSITE" id="PS51382">
    <property type="entry name" value="SPX"/>
    <property type="match status" value="1"/>
</dbReference>
<sequence length="935" mass="97354">MKFAKLLEETKRFTDAGWREHWINYKGLKKLIGMVPPAAKEASSAAANAGAVITALSSIPEEVAFFSGLRHEVSKISSFFSAQQAACREALADVERHFVSIQALEHISEAQAAPFLARVIGCYSSLVELENFAVMNYAGCGKILKKHDKVTGFTTKAQYMAKVVDRLEWASYPRLLKMLEHVDGIYRLVLSKLATDTRARFLGSQEQSRLVSLGDMKRVASSEKLAVMASAATGLDAVAAAAARTHMVIPGSTGGSAAAPAGPMSVTQRTAELQRRAAGDQSDSDDDEPDREAATASAAGPTSPGAPQTRVTPDDRRQTELDIAAFIAGVARTPMHGAGLADPARHRSSSVPVAPAFVASLPMRAPTTIVPPTVGFPSPVPSMPASMWSRSNIAKQRRRITQGLLVRIGAAAPTSDDSACQEEERFKRLDESLAEIQSLVNAHLHALRAQFQTARELSAKLAACSRADTVRVSRILSASTDSGSVSVSESDPDAADVLTAGAADTGRADETAGADGGCVASLVAPAEYFDEPEAHEPHRLHAALRADHRRLSAVAEALARQQRAHEALGAATVQAAERLLGAAALAPAARLRDALAKLRPTMEKRRRNHTDVAAYARRVEAADAAAARASSKRRPEAEAEAEVLRVKLEEAHRVHRSLSRRVALLLSSLEAARAVLVADAGRAMAAAHDMVAAHSHAAMRARLADWPGAAGPMRAAAAALAAHAIAATGGAPGGPRRGSTASAAAAAAAGSHVAAPSGAAAASGAGAWTVAASSLSGIPMASLHAAAQLDPRAPMPPEVLLAAGAGDPAMARLEAKAVQEMHAGLDAGLVREAPAPASSGPRELPDDPEAIAAASRAVPPGPVGVATHAYAAREADELALLPGQRVTILSRDDDGWWLGSVGEAGDRSEGRFPFTYIRVTRTSAPDGGEDDATSA</sequence>
<evidence type="ECO:0008006" key="8">
    <source>
        <dbReference type="Google" id="ProtNLM"/>
    </source>
</evidence>
<dbReference type="EMBL" id="VLTL01000063">
    <property type="protein sequence ID" value="KAA0163720.1"/>
    <property type="molecule type" value="Genomic_DNA"/>
</dbReference>
<proteinExistence type="predicted"/>
<dbReference type="InterPro" id="IPR001452">
    <property type="entry name" value="SH3_domain"/>
</dbReference>
<evidence type="ECO:0000313" key="6">
    <source>
        <dbReference type="EMBL" id="KAA0163720.1"/>
    </source>
</evidence>
<dbReference type="Pfam" id="PF03105">
    <property type="entry name" value="SPX"/>
    <property type="match status" value="1"/>
</dbReference>
<comment type="caution">
    <text evidence="6">The sequence shown here is derived from an EMBL/GenBank/DDBJ whole genome shotgun (WGS) entry which is preliminary data.</text>
</comment>